<dbReference type="GO" id="GO:0016779">
    <property type="term" value="F:nucleotidyltransferase activity"/>
    <property type="evidence" value="ECO:0007669"/>
    <property type="project" value="UniProtKB-KW"/>
</dbReference>
<sequence length="362" mass="40596">MDADTLRAILSAQAAAQEKMLQAVMKEMRGMFSSMTSTSTTAHATSAEFVTNSLSAGLPEFTHDSENGCTFDVWYSRYEDIITQDGATLDEAAKARLIVSKLDAPAYARFTNHILPRKAADISLAETGKTLQELFGHNTSVFARRYAHLKTQCNGESLRDYTGLVNRRHEMAEFNAITAEQMKRLVWICGLAAPEYADIRTHALRKLENNPETTLRELSAEIQQLLDIRQDVKLMCSPPTPAALPSESNAVEAKKSQNKEPPSPCFRCGGRHWANECDFIEKRCHTCNRRGHKKGFCKNFNRKRTSTLKKKRKRANQVVIAACATAGIARIRRIYRTAKINRVSTRMRLDTGADVTLLSHKD</sequence>
<evidence type="ECO:0000256" key="5">
    <source>
        <dbReference type="ARBA" id="ARBA00022801"/>
    </source>
</evidence>
<evidence type="ECO:0000256" key="4">
    <source>
        <dbReference type="ARBA" id="ARBA00022759"/>
    </source>
</evidence>
<gene>
    <name evidence="8" type="ORF">HPLM_LOCUS3378</name>
</gene>
<dbReference type="OMA" id="GHKKGFC"/>
<keyword evidence="1" id="KW-0808">Transferase</keyword>
<dbReference type="PANTHER" id="PTHR37984:SF5">
    <property type="entry name" value="PROTEIN NYNRIN-LIKE"/>
    <property type="match status" value="1"/>
</dbReference>
<name>A0A0N4W186_HAEPC</name>
<keyword evidence="4" id="KW-0255">Endonuclease</keyword>
<feature type="domain" description="Peptidase A2" evidence="7">
    <location>
        <begin position="345"/>
        <end position="362"/>
    </location>
</feature>
<dbReference type="GO" id="GO:0004190">
    <property type="term" value="F:aspartic-type endopeptidase activity"/>
    <property type="evidence" value="ECO:0007669"/>
    <property type="project" value="InterPro"/>
</dbReference>
<evidence type="ECO:0000256" key="3">
    <source>
        <dbReference type="ARBA" id="ARBA00022722"/>
    </source>
</evidence>
<dbReference type="WBParaSite" id="HPLM_0000338601-mRNA-1">
    <property type="protein sequence ID" value="HPLM_0000338601-mRNA-1"/>
    <property type="gene ID" value="HPLM_0000338601"/>
</dbReference>
<dbReference type="AlphaFoldDB" id="A0A0N4W186"/>
<organism evidence="10">
    <name type="scientific">Haemonchus placei</name>
    <name type="common">Barber's pole worm</name>
    <dbReference type="NCBI Taxonomy" id="6290"/>
    <lineage>
        <taxon>Eukaryota</taxon>
        <taxon>Metazoa</taxon>
        <taxon>Ecdysozoa</taxon>
        <taxon>Nematoda</taxon>
        <taxon>Chromadorea</taxon>
        <taxon>Rhabditida</taxon>
        <taxon>Rhabditina</taxon>
        <taxon>Rhabditomorpha</taxon>
        <taxon>Strongyloidea</taxon>
        <taxon>Trichostrongylidae</taxon>
        <taxon>Haemonchus</taxon>
    </lineage>
</organism>
<dbReference type="PANTHER" id="PTHR37984">
    <property type="entry name" value="PROTEIN CBG26694"/>
    <property type="match status" value="1"/>
</dbReference>
<proteinExistence type="predicted"/>
<dbReference type="InterPro" id="IPR001995">
    <property type="entry name" value="Peptidase_A2_cat"/>
</dbReference>
<protein>
    <submittedName>
        <fullName evidence="10">Peptidase A2 domain-containing protein</fullName>
    </submittedName>
</protein>
<evidence type="ECO:0000256" key="1">
    <source>
        <dbReference type="ARBA" id="ARBA00022679"/>
    </source>
</evidence>
<dbReference type="GO" id="GO:0006508">
    <property type="term" value="P:proteolysis"/>
    <property type="evidence" value="ECO:0007669"/>
    <property type="project" value="InterPro"/>
</dbReference>
<dbReference type="GO" id="GO:0004519">
    <property type="term" value="F:endonuclease activity"/>
    <property type="evidence" value="ECO:0007669"/>
    <property type="project" value="UniProtKB-KW"/>
</dbReference>
<accession>A0A0N4W186</accession>
<reference evidence="8 9" key="2">
    <citation type="submission" date="2018-11" db="EMBL/GenBank/DDBJ databases">
        <authorList>
            <consortium name="Pathogen Informatics"/>
        </authorList>
    </citation>
    <scope>NUCLEOTIDE SEQUENCE [LARGE SCALE GENOMIC DNA]</scope>
    <source>
        <strain evidence="8 9">MHpl1</strain>
    </source>
</reference>
<evidence type="ECO:0000259" key="7">
    <source>
        <dbReference type="PROSITE" id="PS50175"/>
    </source>
</evidence>
<dbReference type="Gene3D" id="4.10.60.10">
    <property type="entry name" value="Zinc finger, CCHC-type"/>
    <property type="match status" value="1"/>
</dbReference>
<dbReference type="InterPro" id="IPR050951">
    <property type="entry name" value="Retrovirus_Pol_polyprotein"/>
</dbReference>
<dbReference type="EMBL" id="UZAF01016115">
    <property type="protein sequence ID" value="VDO20793.1"/>
    <property type="molecule type" value="Genomic_DNA"/>
</dbReference>
<dbReference type="InterPro" id="IPR055510">
    <property type="entry name" value="DUF7083"/>
</dbReference>
<evidence type="ECO:0000256" key="6">
    <source>
        <dbReference type="SAM" id="MobiDB-lite"/>
    </source>
</evidence>
<dbReference type="Proteomes" id="UP000268014">
    <property type="component" value="Unassembled WGS sequence"/>
</dbReference>
<evidence type="ECO:0000313" key="9">
    <source>
        <dbReference type="Proteomes" id="UP000268014"/>
    </source>
</evidence>
<feature type="region of interest" description="Disordered" evidence="6">
    <location>
        <begin position="240"/>
        <end position="261"/>
    </location>
</feature>
<dbReference type="PROSITE" id="PS50175">
    <property type="entry name" value="ASP_PROT_RETROV"/>
    <property type="match status" value="1"/>
</dbReference>
<keyword evidence="2" id="KW-0548">Nucleotidyltransferase</keyword>
<keyword evidence="3" id="KW-0540">Nuclease</keyword>
<keyword evidence="9" id="KW-1185">Reference proteome</keyword>
<evidence type="ECO:0000313" key="10">
    <source>
        <dbReference type="WBParaSite" id="HPLM_0000338601-mRNA-1"/>
    </source>
</evidence>
<dbReference type="Pfam" id="PF23309">
    <property type="entry name" value="DUF7083"/>
    <property type="match status" value="1"/>
</dbReference>
<dbReference type="OrthoDB" id="5856985at2759"/>
<dbReference type="InterPro" id="IPR021109">
    <property type="entry name" value="Peptidase_aspartic_dom_sf"/>
</dbReference>
<dbReference type="SUPFAM" id="SSF50630">
    <property type="entry name" value="Acid proteases"/>
    <property type="match status" value="1"/>
</dbReference>
<keyword evidence="5" id="KW-0378">Hydrolase</keyword>
<dbReference type="STRING" id="6290.A0A0N4W186"/>
<evidence type="ECO:0000256" key="2">
    <source>
        <dbReference type="ARBA" id="ARBA00022695"/>
    </source>
</evidence>
<evidence type="ECO:0000313" key="8">
    <source>
        <dbReference type="EMBL" id="VDO20793.1"/>
    </source>
</evidence>
<reference evidence="10" key="1">
    <citation type="submission" date="2017-02" db="UniProtKB">
        <authorList>
            <consortium name="WormBaseParasite"/>
        </authorList>
    </citation>
    <scope>IDENTIFICATION</scope>
</reference>